<proteinExistence type="predicted"/>
<evidence type="ECO:0008006" key="2">
    <source>
        <dbReference type="Google" id="ProtNLM"/>
    </source>
</evidence>
<dbReference type="Pfam" id="PF09932">
    <property type="entry name" value="DUF2164"/>
    <property type="match status" value="1"/>
</dbReference>
<dbReference type="InterPro" id="IPR018680">
    <property type="entry name" value="DUF2164"/>
</dbReference>
<dbReference type="AlphaFoldDB" id="A0A645B6P2"/>
<comment type="caution">
    <text evidence="1">The sequence shown here is derived from an EMBL/GenBank/DDBJ whole genome shotgun (WGS) entry which is preliminary data.</text>
</comment>
<sequence length="77" mass="9036">MKKSNKINITKEKRGDMISEIQRYFENEREEELGDLAAGLLVDFIIEKLGPEFYNQGVFDSYVYMNDRVEDLLGIQK</sequence>
<organism evidence="1">
    <name type="scientific">bioreactor metagenome</name>
    <dbReference type="NCBI Taxonomy" id="1076179"/>
    <lineage>
        <taxon>unclassified sequences</taxon>
        <taxon>metagenomes</taxon>
        <taxon>ecological metagenomes</taxon>
    </lineage>
</organism>
<evidence type="ECO:0000313" key="1">
    <source>
        <dbReference type="EMBL" id="MPM61100.1"/>
    </source>
</evidence>
<dbReference type="EMBL" id="VSSQ01018151">
    <property type="protein sequence ID" value="MPM61100.1"/>
    <property type="molecule type" value="Genomic_DNA"/>
</dbReference>
<accession>A0A645B6P2</accession>
<gene>
    <name evidence="1" type="ORF">SDC9_107954</name>
</gene>
<protein>
    <recommendedName>
        <fullName evidence="2">DUF2164 domain-containing protein</fullName>
    </recommendedName>
</protein>
<name>A0A645B6P2_9ZZZZ</name>
<reference evidence="1" key="1">
    <citation type="submission" date="2019-08" db="EMBL/GenBank/DDBJ databases">
        <authorList>
            <person name="Kucharzyk K."/>
            <person name="Murdoch R.W."/>
            <person name="Higgins S."/>
            <person name="Loffler F."/>
        </authorList>
    </citation>
    <scope>NUCLEOTIDE SEQUENCE</scope>
</reference>